<name>A0ABU0YMM8_9PROT</name>
<dbReference type="RefSeq" id="WP_379955346.1">
    <property type="nucleotide sequence ID" value="NZ_JAUYVI010000003.1"/>
</dbReference>
<feature type="transmembrane region" description="Helical" evidence="8">
    <location>
        <begin position="20"/>
        <end position="49"/>
    </location>
</feature>
<dbReference type="EMBL" id="JAUYVI010000003">
    <property type="protein sequence ID" value="MDQ7247903.1"/>
    <property type="molecule type" value="Genomic_DNA"/>
</dbReference>
<evidence type="ECO:0000256" key="5">
    <source>
        <dbReference type="ARBA" id="ARBA00022692"/>
    </source>
</evidence>
<keyword evidence="11" id="KW-1185">Reference proteome</keyword>
<evidence type="ECO:0000313" key="11">
    <source>
        <dbReference type="Proteomes" id="UP001230156"/>
    </source>
</evidence>
<evidence type="ECO:0000256" key="8">
    <source>
        <dbReference type="RuleBase" id="RU363032"/>
    </source>
</evidence>
<evidence type="ECO:0000313" key="10">
    <source>
        <dbReference type="EMBL" id="MDQ7247903.1"/>
    </source>
</evidence>
<feature type="domain" description="ABC transmembrane type-1" evidence="9">
    <location>
        <begin position="74"/>
        <end position="281"/>
    </location>
</feature>
<evidence type="ECO:0000256" key="4">
    <source>
        <dbReference type="ARBA" id="ARBA00022475"/>
    </source>
</evidence>
<proteinExistence type="inferred from homology"/>
<accession>A0ABU0YMM8</accession>
<sequence>MVSSNEARAASQARLAGLGFTLPAVAWIVLFFGAPLAVMAVMSLLPLTADGTPPQLSLKAYRDFFSQPAYVQAIWNSVVTTALVVAISLLLAYPFAYVLATRVPKRWQRFALACAILPFWTSYVVRSYAWLLVLAPTGIVNWVLINLHLIERPITLAYNPSATVFGFVHFFIMLNALTIYANLVQINPRYVLAAQDLGASAWRSFIAVTLPLSVPGMAVGAFLTVVLCIGDFITPQILGGNKELLLPQVIMMQIQRQLDLPMASVMSLVLTVIVAAVYLLVQKPMRSARL</sequence>
<feature type="transmembrane region" description="Helical" evidence="8">
    <location>
        <begin position="129"/>
        <end position="150"/>
    </location>
</feature>
<evidence type="ECO:0000256" key="7">
    <source>
        <dbReference type="ARBA" id="ARBA00023136"/>
    </source>
</evidence>
<protein>
    <submittedName>
        <fullName evidence="10">ABC transporter permease</fullName>
    </submittedName>
</protein>
<keyword evidence="3 8" id="KW-0813">Transport</keyword>
<dbReference type="SUPFAM" id="SSF161098">
    <property type="entry name" value="MetI-like"/>
    <property type="match status" value="1"/>
</dbReference>
<evidence type="ECO:0000256" key="6">
    <source>
        <dbReference type="ARBA" id="ARBA00022989"/>
    </source>
</evidence>
<feature type="transmembrane region" description="Helical" evidence="8">
    <location>
        <begin position="162"/>
        <end position="181"/>
    </location>
</feature>
<feature type="transmembrane region" description="Helical" evidence="8">
    <location>
        <begin position="260"/>
        <end position="281"/>
    </location>
</feature>
<dbReference type="Proteomes" id="UP001230156">
    <property type="component" value="Unassembled WGS sequence"/>
</dbReference>
<comment type="similarity">
    <text evidence="2">Belongs to the binding-protein-dependent transport system permease family. CysTW subfamily.</text>
</comment>
<organism evidence="10 11">
    <name type="scientific">Dongia sedimenti</name>
    <dbReference type="NCBI Taxonomy" id="3064282"/>
    <lineage>
        <taxon>Bacteria</taxon>
        <taxon>Pseudomonadati</taxon>
        <taxon>Pseudomonadota</taxon>
        <taxon>Alphaproteobacteria</taxon>
        <taxon>Rhodospirillales</taxon>
        <taxon>Dongiaceae</taxon>
        <taxon>Dongia</taxon>
    </lineage>
</organism>
<keyword evidence="7 8" id="KW-0472">Membrane</keyword>
<dbReference type="Gene3D" id="1.10.3720.10">
    <property type="entry name" value="MetI-like"/>
    <property type="match status" value="1"/>
</dbReference>
<keyword evidence="6 8" id="KW-1133">Transmembrane helix</keyword>
<feature type="transmembrane region" description="Helical" evidence="8">
    <location>
        <begin position="201"/>
        <end position="229"/>
    </location>
</feature>
<feature type="transmembrane region" description="Helical" evidence="8">
    <location>
        <begin position="69"/>
        <end position="95"/>
    </location>
</feature>
<comment type="caution">
    <text evidence="10">The sequence shown here is derived from an EMBL/GenBank/DDBJ whole genome shotgun (WGS) entry which is preliminary data.</text>
</comment>
<keyword evidence="4" id="KW-1003">Cell membrane</keyword>
<gene>
    <name evidence="10" type="ORF">Q8A70_09510</name>
</gene>
<evidence type="ECO:0000256" key="1">
    <source>
        <dbReference type="ARBA" id="ARBA00004651"/>
    </source>
</evidence>
<dbReference type="PANTHER" id="PTHR42929">
    <property type="entry name" value="INNER MEMBRANE ABC TRANSPORTER PERMEASE PROTEIN YDCU-RELATED-RELATED"/>
    <property type="match status" value="1"/>
</dbReference>
<evidence type="ECO:0000256" key="2">
    <source>
        <dbReference type="ARBA" id="ARBA00007069"/>
    </source>
</evidence>
<dbReference type="CDD" id="cd06261">
    <property type="entry name" value="TM_PBP2"/>
    <property type="match status" value="1"/>
</dbReference>
<reference evidence="11" key="1">
    <citation type="submission" date="2023-08" db="EMBL/GenBank/DDBJ databases">
        <title>Rhodospirillaceae gen. nov., a novel taxon isolated from the Yangtze River Yuezi River estuary sludge.</title>
        <authorList>
            <person name="Ruan L."/>
        </authorList>
    </citation>
    <scope>NUCLEOTIDE SEQUENCE [LARGE SCALE GENOMIC DNA]</scope>
    <source>
        <strain evidence="11">R-7</strain>
    </source>
</reference>
<evidence type="ECO:0000256" key="3">
    <source>
        <dbReference type="ARBA" id="ARBA00022448"/>
    </source>
</evidence>
<dbReference type="InterPro" id="IPR000515">
    <property type="entry name" value="MetI-like"/>
</dbReference>
<dbReference type="InterPro" id="IPR035906">
    <property type="entry name" value="MetI-like_sf"/>
</dbReference>
<comment type="subcellular location">
    <subcellularLocation>
        <location evidence="1 8">Cell membrane</location>
        <topology evidence="1 8">Multi-pass membrane protein</topology>
    </subcellularLocation>
</comment>
<dbReference type="Pfam" id="PF00528">
    <property type="entry name" value="BPD_transp_1"/>
    <property type="match status" value="1"/>
</dbReference>
<evidence type="ECO:0000259" key="9">
    <source>
        <dbReference type="PROSITE" id="PS50928"/>
    </source>
</evidence>
<keyword evidence="5 8" id="KW-0812">Transmembrane</keyword>
<dbReference type="PANTHER" id="PTHR42929:SF1">
    <property type="entry name" value="INNER MEMBRANE ABC TRANSPORTER PERMEASE PROTEIN YDCU-RELATED"/>
    <property type="match status" value="1"/>
</dbReference>
<dbReference type="PROSITE" id="PS50928">
    <property type="entry name" value="ABC_TM1"/>
    <property type="match status" value="1"/>
</dbReference>